<dbReference type="KEGG" id="ypa:YPA_2538"/>
<dbReference type="EMBL" id="CP000308">
    <property type="protein sequence ID" value="ABG14501.1"/>
    <property type="molecule type" value="Genomic_DNA"/>
</dbReference>
<dbReference type="Gene3D" id="2.30.110.20">
    <property type="entry name" value="Hcp1-like"/>
    <property type="match status" value="1"/>
</dbReference>
<organism evidence="2 3">
    <name type="scientific">Yersinia pestis bv. Antiqua (strain Antiqua)</name>
    <dbReference type="NCBI Taxonomy" id="360102"/>
    <lineage>
        <taxon>Bacteria</taxon>
        <taxon>Pseudomonadati</taxon>
        <taxon>Pseudomonadota</taxon>
        <taxon>Gammaproteobacteria</taxon>
        <taxon>Enterobacterales</taxon>
        <taxon>Yersiniaceae</taxon>
        <taxon>Yersinia</taxon>
    </lineage>
</organism>
<dbReference type="AlphaFoldDB" id="A0A0E1NMS8"/>
<evidence type="ECO:0000256" key="1">
    <source>
        <dbReference type="SAM" id="Phobius"/>
    </source>
</evidence>
<feature type="transmembrane region" description="Helical" evidence="1">
    <location>
        <begin position="158"/>
        <end position="183"/>
    </location>
</feature>
<dbReference type="GeneID" id="57975900"/>
<dbReference type="HOGENOM" id="CLU_116190_1_0_6"/>
<dbReference type="PANTHER" id="PTHR34319:SF7">
    <property type="entry name" value="HNH ENDONUCLEASE DOMAIN-CONTAINING PROTEIN"/>
    <property type="match status" value="1"/>
</dbReference>
<dbReference type="NCBIfam" id="TIGR03344">
    <property type="entry name" value="VI_effect_Hcp1"/>
    <property type="match status" value="1"/>
</dbReference>
<dbReference type="Pfam" id="PF05638">
    <property type="entry name" value="T6SS_HCP"/>
    <property type="match status" value="1"/>
</dbReference>
<gene>
    <name evidence="2" type="ordered locus">YPA_2538</name>
</gene>
<keyword evidence="1" id="KW-0472">Membrane</keyword>
<dbReference type="InterPro" id="IPR008514">
    <property type="entry name" value="T6SS_Hcp"/>
</dbReference>
<keyword evidence="1" id="KW-1133">Transmembrane helix</keyword>
<dbReference type="Proteomes" id="UP000001971">
    <property type="component" value="Chromosome"/>
</dbReference>
<proteinExistence type="predicted"/>
<accession>A0A0E1NMS8</accession>
<dbReference type="InterPro" id="IPR052947">
    <property type="entry name" value="T6SS_Hcp1_domain"/>
</dbReference>
<evidence type="ECO:0000313" key="3">
    <source>
        <dbReference type="Proteomes" id="UP000001971"/>
    </source>
</evidence>
<evidence type="ECO:0000313" key="2">
    <source>
        <dbReference type="EMBL" id="ABG14501.1"/>
    </source>
</evidence>
<protein>
    <submittedName>
        <fullName evidence="2">Putative membrane protein</fullName>
    </submittedName>
</protein>
<dbReference type="PATRIC" id="fig|360102.15.peg.1194"/>
<dbReference type="RefSeq" id="WP_002209749.1">
    <property type="nucleotide sequence ID" value="NC_008150.1"/>
</dbReference>
<sequence>MSNLIYASVNGKKQGLISAGCSSLNSIGNRCQAGHEDQIQVLSLNHSISRQQNVAHHPVHFVKPIDKSSPLLGVAISENERINVVFYFYRVNSAGQLELYYEVKLTDASIVDITSVYPHSIDNNEMIPYEKIQLKYKSIAWDHKSAGTSGYSVWEDRVYSFLISSTLFQVCLNIFIFFNWLVYQNYFWEK</sequence>
<keyword evidence="1" id="KW-0812">Transmembrane</keyword>
<dbReference type="InterPro" id="IPR036624">
    <property type="entry name" value="Hcp1-lik_sf"/>
</dbReference>
<reference evidence="2 3" key="1">
    <citation type="journal article" date="2006" name="J. Bacteriol.">
        <title>Complete genome sequence of Yersinia pestis strains Antiqua and Nepal516: evidence of gene reduction in an emerging pathogen.</title>
        <authorList>
            <person name="Chain P.S."/>
            <person name="Hu P."/>
            <person name="Malfatti S.A."/>
            <person name="Radnedge L."/>
            <person name="Larimer F."/>
            <person name="Vergez L.M."/>
            <person name="Worsham P."/>
            <person name="Chu M.C."/>
            <person name="Andersen G.L."/>
        </authorList>
    </citation>
    <scope>NUCLEOTIDE SEQUENCE [LARGE SCALE GENOMIC DNA]</scope>
    <source>
        <strain evidence="2 3">Antiqua</strain>
    </source>
</reference>
<dbReference type="PANTHER" id="PTHR34319">
    <property type="entry name" value="MAJOR EXPORTED PROTEIN"/>
    <property type="match status" value="1"/>
</dbReference>
<name>A0A0E1NMS8_YERPA</name>
<dbReference type="SUPFAM" id="SSF141452">
    <property type="entry name" value="Hcp1-like"/>
    <property type="match status" value="1"/>
</dbReference>